<name>A0A9X4MXD4_9FLAO</name>
<reference evidence="19" key="1">
    <citation type="submission" date="2022-07" db="EMBL/GenBank/DDBJ databases">
        <title>Description and genome-wide analysis of Profundicola chukchiensis gen. nov., sp. nov., marine bacteria isolated from bottom sediments of the Chukchi Sea.</title>
        <authorList>
            <person name="Romanenko L."/>
            <person name="Otstavnykh N."/>
            <person name="Kurilenko V."/>
            <person name="Eremeev V."/>
            <person name="Velansky P."/>
            <person name="Mikhailov V."/>
            <person name="Isaeva M."/>
        </authorList>
    </citation>
    <scope>NUCLEOTIDE SEQUENCE</scope>
    <source>
        <strain evidence="19">KMM 9713</strain>
    </source>
</reference>
<keyword evidence="13 14" id="KW-0998">Cell outer membrane</keyword>
<evidence type="ECO:0000256" key="13">
    <source>
        <dbReference type="ARBA" id="ARBA00023237"/>
    </source>
</evidence>
<dbReference type="GO" id="GO:0015344">
    <property type="term" value="F:siderophore uptake transmembrane transporter activity"/>
    <property type="evidence" value="ECO:0007669"/>
    <property type="project" value="TreeGrafter"/>
</dbReference>
<dbReference type="SUPFAM" id="SSF49452">
    <property type="entry name" value="Starch-binding domain-like"/>
    <property type="match status" value="1"/>
</dbReference>
<gene>
    <name evidence="19" type="ORF">NMK71_02545</name>
</gene>
<dbReference type="GO" id="GO:0038023">
    <property type="term" value="F:signaling receptor activity"/>
    <property type="evidence" value="ECO:0007669"/>
    <property type="project" value="InterPro"/>
</dbReference>
<dbReference type="GO" id="GO:0015891">
    <property type="term" value="P:siderophore transport"/>
    <property type="evidence" value="ECO:0007669"/>
    <property type="project" value="InterPro"/>
</dbReference>
<dbReference type="RefSeq" id="WP_304419945.1">
    <property type="nucleotide sequence ID" value="NZ_JANCMU010000001.1"/>
</dbReference>
<protein>
    <submittedName>
        <fullName evidence="19">TonB-dependent siderophore receptor</fullName>
    </submittedName>
</protein>
<feature type="domain" description="TonB-dependent receptor-like beta-barrel" evidence="17">
    <location>
        <begin position="307"/>
        <end position="781"/>
    </location>
</feature>
<dbReference type="PROSITE" id="PS52016">
    <property type="entry name" value="TONB_DEPENDENT_REC_3"/>
    <property type="match status" value="1"/>
</dbReference>
<comment type="caution">
    <text evidence="19">The sequence shown here is derived from an EMBL/GenBank/DDBJ whole genome shotgun (WGS) entry which is preliminary data.</text>
</comment>
<dbReference type="Pfam" id="PF07715">
    <property type="entry name" value="Plug"/>
    <property type="match status" value="1"/>
</dbReference>
<dbReference type="InterPro" id="IPR036942">
    <property type="entry name" value="Beta-barrel_TonB_sf"/>
</dbReference>
<keyword evidence="11 14" id="KW-0472">Membrane</keyword>
<evidence type="ECO:0000256" key="1">
    <source>
        <dbReference type="ARBA" id="ARBA00004571"/>
    </source>
</evidence>
<keyword evidence="8" id="KW-0408">Iron</keyword>
<dbReference type="CDD" id="cd01347">
    <property type="entry name" value="ligand_gated_channel"/>
    <property type="match status" value="1"/>
</dbReference>
<dbReference type="InterPro" id="IPR000531">
    <property type="entry name" value="Beta-barrel_TonB"/>
</dbReference>
<comment type="similarity">
    <text evidence="2 14 15">Belongs to the TonB-dependent receptor family.</text>
</comment>
<evidence type="ECO:0000259" key="18">
    <source>
        <dbReference type="Pfam" id="PF07715"/>
    </source>
</evidence>
<evidence type="ECO:0000313" key="20">
    <source>
        <dbReference type="Proteomes" id="UP001152599"/>
    </source>
</evidence>
<dbReference type="GO" id="GO:0030246">
    <property type="term" value="F:carbohydrate binding"/>
    <property type="evidence" value="ECO:0007669"/>
    <property type="project" value="InterPro"/>
</dbReference>
<keyword evidence="20" id="KW-1185">Reference proteome</keyword>
<evidence type="ECO:0000256" key="3">
    <source>
        <dbReference type="ARBA" id="ARBA00022448"/>
    </source>
</evidence>
<evidence type="ECO:0000256" key="12">
    <source>
        <dbReference type="ARBA" id="ARBA00023170"/>
    </source>
</evidence>
<dbReference type="InterPro" id="IPR010105">
    <property type="entry name" value="TonB_sidphr_rcpt"/>
</dbReference>
<evidence type="ECO:0000256" key="11">
    <source>
        <dbReference type="ARBA" id="ARBA00023136"/>
    </source>
</evidence>
<keyword evidence="12 19" id="KW-0675">Receptor</keyword>
<dbReference type="InterPro" id="IPR037066">
    <property type="entry name" value="Plug_dom_sf"/>
</dbReference>
<dbReference type="Gene3D" id="2.170.130.10">
    <property type="entry name" value="TonB-dependent receptor, plug domain"/>
    <property type="match status" value="1"/>
</dbReference>
<dbReference type="InterPro" id="IPR012910">
    <property type="entry name" value="Plug_dom"/>
</dbReference>
<keyword evidence="6 14" id="KW-0812">Transmembrane</keyword>
<evidence type="ECO:0000256" key="14">
    <source>
        <dbReference type="PROSITE-ProRule" id="PRU01360"/>
    </source>
</evidence>
<feature type="chain" id="PRO_5040940928" evidence="16">
    <location>
        <begin position="20"/>
        <end position="811"/>
    </location>
</feature>
<dbReference type="GO" id="GO:0009279">
    <property type="term" value="C:cell outer membrane"/>
    <property type="evidence" value="ECO:0007669"/>
    <property type="project" value="UniProtKB-SubCell"/>
</dbReference>
<keyword evidence="7 16" id="KW-0732">Signal</keyword>
<dbReference type="InterPro" id="IPR039426">
    <property type="entry name" value="TonB-dep_rcpt-like"/>
</dbReference>
<dbReference type="Gene3D" id="2.40.170.20">
    <property type="entry name" value="TonB-dependent receptor, beta-barrel domain"/>
    <property type="match status" value="1"/>
</dbReference>
<evidence type="ECO:0000313" key="19">
    <source>
        <dbReference type="EMBL" id="MDG4945280.1"/>
    </source>
</evidence>
<evidence type="ECO:0000256" key="7">
    <source>
        <dbReference type="ARBA" id="ARBA00022729"/>
    </source>
</evidence>
<comment type="subcellular location">
    <subcellularLocation>
        <location evidence="1 14">Cell outer membrane</location>
        <topology evidence="1 14">Multi-pass membrane protein</topology>
    </subcellularLocation>
</comment>
<evidence type="ECO:0000256" key="15">
    <source>
        <dbReference type="RuleBase" id="RU003357"/>
    </source>
</evidence>
<dbReference type="EMBL" id="JANCMU010000001">
    <property type="protein sequence ID" value="MDG4945280.1"/>
    <property type="molecule type" value="Genomic_DNA"/>
</dbReference>
<dbReference type="InterPro" id="IPR013784">
    <property type="entry name" value="Carb-bd-like_fold"/>
</dbReference>
<accession>A0A9X4MXD4</accession>
<evidence type="ECO:0000256" key="9">
    <source>
        <dbReference type="ARBA" id="ARBA00023065"/>
    </source>
</evidence>
<dbReference type="PANTHER" id="PTHR32552">
    <property type="entry name" value="FERRICHROME IRON RECEPTOR-RELATED"/>
    <property type="match status" value="1"/>
</dbReference>
<dbReference type="Gene3D" id="2.60.40.1120">
    <property type="entry name" value="Carboxypeptidase-like, regulatory domain"/>
    <property type="match status" value="1"/>
</dbReference>
<dbReference type="Proteomes" id="UP001152599">
    <property type="component" value="Unassembled WGS sequence"/>
</dbReference>
<sequence length="811" mass="91553">MKQIILVGILILASIPSFAQEGTVTGTVANLESETPKLYNIWTEPISETVITESDGKYSLELSPGEYDLFVGNNGLILQTAHIQVGADEKITQDFLLENVVQLSGIQLFGSVNKQPEKLDQITRLPLKPNENIQTITTISEKVIERQGILTISDATRNAPGLYTYATYGNTRESLGSRGFRGIPILKNGVRVHSDFRGSGFLMDMQGVESVQVLKGSATITQGFGNDLGSPGGVVNLVTKTPKFENFGHATFRAGSWNQYRPTLDINHVLDKNQTIAVRINGAYEYGEGWRDGNKMNRTYINPSVKWQPSEKFSFTAEMDYLDDSRTPDPGTVNFSRDNTENEIYDLPKHKFLGFESDYNDFKNLSYALTAKYDFSDQLYLRAGYYASKLDTDAEMTSLSQIQNDNAVIEQPNILKRGIAKSNTREDDNQVLQIDLVAKELKTGNFSHLVQVGTDIRQSKVHGTNFKSVSIDQIDIFDEISNTLNSPVDFSMTGFNDDKSNEFGVLGQYVVEYKDLVRFFGAIRYSNFNTEIDNAVWDNDQQAYNITRSENSGNTWNPLVGVMFYPIKPLALFASYTTNSNPRSSNKLDKNGNELGLETSNQFELGVKSELFQRRLRLNATFYRVENNNMIMQDITTNEDGVLEFLPYYFKGGNDVRQGIEVEAIGRIQKNWEVMAGFSYLDAEYNNSTRFVDGSKPNNTPEYVANFWTNYMIEKGALNGLSLGAGVYYLGARPYNDHVFTAFHGITPDLEPWDNDAYTTVNAQIAYYKNNYGIQFLVNNIFDEIGYNAYRNKYINRIDPRNFAVKLMYKF</sequence>
<keyword evidence="9" id="KW-0406">Ion transport</keyword>
<feature type="domain" description="TonB-dependent receptor plug" evidence="18">
    <location>
        <begin position="131"/>
        <end position="224"/>
    </location>
</feature>
<organism evidence="19 20">
    <name type="scientific">Profundicola chukchiensis</name>
    <dbReference type="NCBI Taxonomy" id="2961959"/>
    <lineage>
        <taxon>Bacteria</taxon>
        <taxon>Pseudomonadati</taxon>
        <taxon>Bacteroidota</taxon>
        <taxon>Flavobacteriia</taxon>
        <taxon>Flavobacteriales</taxon>
        <taxon>Weeksellaceae</taxon>
        <taxon>Profundicola</taxon>
    </lineage>
</organism>
<dbReference type="SUPFAM" id="SSF56935">
    <property type="entry name" value="Porins"/>
    <property type="match status" value="1"/>
</dbReference>
<feature type="signal peptide" evidence="16">
    <location>
        <begin position="1"/>
        <end position="19"/>
    </location>
</feature>
<evidence type="ECO:0000256" key="5">
    <source>
        <dbReference type="ARBA" id="ARBA00022496"/>
    </source>
</evidence>
<evidence type="ECO:0000259" key="17">
    <source>
        <dbReference type="Pfam" id="PF00593"/>
    </source>
</evidence>
<dbReference type="NCBIfam" id="TIGR01783">
    <property type="entry name" value="TonB-siderophor"/>
    <property type="match status" value="1"/>
</dbReference>
<evidence type="ECO:0000256" key="6">
    <source>
        <dbReference type="ARBA" id="ARBA00022692"/>
    </source>
</evidence>
<evidence type="ECO:0000256" key="10">
    <source>
        <dbReference type="ARBA" id="ARBA00023077"/>
    </source>
</evidence>
<keyword evidence="10 15" id="KW-0798">TonB box</keyword>
<keyword evidence="3 14" id="KW-0813">Transport</keyword>
<evidence type="ECO:0000256" key="16">
    <source>
        <dbReference type="SAM" id="SignalP"/>
    </source>
</evidence>
<evidence type="ECO:0000256" key="8">
    <source>
        <dbReference type="ARBA" id="ARBA00023004"/>
    </source>
</evidence>
<evidence type="ECO:0000256" key="2">
    <source>
        <dbReference type="ARBA" id="ARBA00009810"/>
    </source>
</evidence>
<proteinExistence type="inferred from homology"/>
<keyword evidence="5" id="KW-0410">Iron transport</keyword>
<evidence type="ECO:0000256" key="4">
    <source>
        <dbReference type="ARBA" id="ARBA00022452"/>
    </source>
</evidence>
<keyword evidence="4 14" id="KW-1134">Transmembrane beta strand</keyword>
<dbReference type="AlphaFoldDB" id="A0A9X4MXD4"/>
<dbReference type="PANTHER" id="PTHR32552:SF68">
    <property type="entry name" value="FERRICHROME OUTER MEMBRANE TRANSPORTER_PHAGE RECEPTOR"/>
    <property type="match status" value="1"/>
</dbReference>
<dbReference type="Pfam" id="PF00593">
    <property type="entry name" value="TonB_dep_Rec_b-barrel"/>
    <property type="match status" value="1"/>
</dbReference>